<evidence type="ECO:0000256" key="2">
    <source>
        <dbReference type="ARBA" id="ARBA00022691"/>
    </source>
</evidence>
<dbReference type="InterPro" id="IPR034466">
    <property type="entry name" value="Methyltransferase_Class_B"/>
</dbReference>
<dbReference type="PANTHER" id="PTHR43409">
    <property type="entry name" value="ANAEROBIC MAGNESIUM-PROTOPORPHYRIN IX MONOMETHYL ESTER CYCLASE-RELATED"/>
    <property type="match status" value="1"/>
</dbReference>
<evidence type="ECO:0000256" key="5">
    <source>
        <dbReference type="ARBA" id="ARBA00023014"/>
    </source>
</evidence>
<dbReference type="InterPro" id="IPR058240">
    <property type="entry name" value="rSAM_sf"/>
</dbReference>
<evidence type="ECO:0000256" key="3">
    <source>
        <dbReference type="ARBA" id="ARBA00022723"/>
    </source>
</evidence>
<dbReference type="InterPro" id="IPR013785">
    <property type="entry name" value="Aldolase_TIM"/>
</dbReference>
<dbReference type="Proteomes" id="UP000763557">
    <property type="component" value="Unassembled WGS sequence"/>
</dbReference>
<dbReference type="SFLD" id="SFLDG01123">
    <property type="entry name" value="methyltransferase_(Class_B)"/>
    <property type="match status" value="1"/>
</dbReference>
<name>A0ABX2FI75_9PSEU</name>
<keyword evidence="4" id="KW-0408">Iron</keyword>
<keyword evidence="3" id="KW-0479">Metal-binding</keyword>
<dbReference type="EMBL" id="JAAATY010000051">
    <property type="protein sequence ID" value="NRN71095.1"/>
    <property type="molecule type" value="Genomic_DNA"/>
</dbReference>
<proteinExistence type="predicted"/>
<dbReference type="InterPro" id="IPR051198">
    <property type="entry name" value="BchE-like"/>
</dbReference>
<keyword evidence="2" id="KW-0949">S-adenosyl-L-methionine</keyword>
<comment type="caution">
    <text evidence="7">The sequence shown here is derived from an EMBL/GenBank/DDBJ whole genome shotgun (WGS) entry which is preliminary data.</text>
</comment>
<dbReference type="SFLD" id="SFLDG01082">
    <property type="entry name" value="B12-binding_domain_containing"/>
    <property type="match status" value="1"/>
</dbReference>
<dbReference type="InterPro" id="IPR006158">
    <property type="entry name" value="Cobalamin-bd"/>
</dbReference>
<accession>A0ABX2FI75</accession>
<dbReference type="PROSITE" id="PS51332">
    <property type="entry name" value="B12_BINDING"/>
    <property type="match status" value="1"/>
</dbReference>
<dbReference type="RefSeq" id="WP_173142276.1">
    <property type="nucleotide sequence ID" value="NZ_CBCSGW010000025.1"/>
</dbReference>
<dbReference type="Gene3D" id="3.20.20.70">
    <property type="entry name" value="Aldolase class I"/>
    <property type="match status" value="1"/>
</dbReference>
<dbReference type="Gene3D" id="3.40.50.280">
    <property type="entry name" value="Cobalamin-binding domain"/>
    <property type="match status" value="1"/>
</dbReference>
<dbReference type="SUPFAM" id="SSF102114">
    <property type="entry name" value="Radical SAM enzymes"/>
    <property type="match status" value="1"/>
</dbReference>
<evidence type="ECO:0000256" key="4">
    <source>
        <dbReference type="ARBA" id="ARBA00023004"/>
    </source>
</evidence>
<dbReference type="SMART" id="SM00729">
    <property type="entry name" value="Elp3"/>
    <property type="match status" value="1"/>
</dbReference>
<dbReference type="InterPro" id="IPR006638">
    <property type="entry name" value="Elp3/MiaA/NifB-like_rSAM"/>
</dbReference>
<dbReference type="SFLD" id="SFLDS00029">
    <property type="entry name" value="Radical_SAM"/>
    <property type="match status" value="1"/>
</dbReference>
<keyword evidence="5" id="KW-0411">Iron-sulfur</keyword>
<dbReference type="InterPro" id="IPR007197">
    <property type="entry name" value="rSAM"/>
</dbReference>
<gene>
    <name evidence="7" type="ORF">GC106_83700</name>
</gene>
<sequence>MKNVTLVELTAFDKIIPLASAYLKSYASKDPDIEAAFELDIYDAPVTADREVVAAELESRASDVYALSCYVWNMELVRWILARLGSALPDAQFILGGPQVMSHASSYVPPERTNIVVCNGEGERSFHQYLRQLLTGEPDFAQVQGISFWRDGDLVTTERPERIKDLTEIPSPFTAGYFEKGKYTFAILETNRGCPYNCGFCFWGAATNSKVNRFETDRVLADITWMSENEFTTIFLADANWGMAPRDVDFTRHMVECSNRTGYPQVISMNAAKNKPDRVADITRILVDGGLLTSQPISLQSMDSDVLRLIDRSNIRAETYTALQRTLREQKISSYIEMIWPLPGETTETFKNGLTELCRSQADTILVYPQLLLHNTPIYNSREVLGVRVRRVPDEVAEAEVVVATNWVTEQDYDEGVWLYYAMQSLYNLRGLYYLANHLDRTGQLAFGDLYAEAVAYFKRRDDSEICRFLAESVAGLGNYYLLNAGRLAHLTLHANRAEFDGLLADFVAGQPFWSDPDARTMFELDLLARPYIYSERARLPDYPFERITVEPYRGNAFQVTAPPRATTLLSELDMAGQRLDGPVLLRHPARRKLPYLRHRTLEENISYCQGMTLHLREMLPEWTPLLLAETGALAG</sequence>
<evidence type="ECO:0000313" key="7">
    <source>
        <dbReference type="EMBL" id="NRN71095.1"/>
    </source>
</evidence>
<evidence type="ECO:0000259" key="6">
    <source>
        <dbReference type="PROSITE" id="PS51332"/>
    </source>
</evidence>
<evidence type="ECO:0000313" key="8">
    <source>
        <dbReference type="Proteomes" id="UP000763557"/>
    </source>
</evidence>
<protein>
    <submittedName>
        <fullName evidence="7">Radical SAM domain-containing protein</fullName>
    </submittedName>
</protein>
<feature type="domain" description="B12-binding" evidence="6">
    <location>
        <begin position="3"/>
        <end position="140"/>
    </location>
</feature>
<comment type="cofactor">
    <cofactor evidence="1">
        <name>[4Fe-4S] cluster</name>
        <dbReference type="ChEBI" id="CHEBI:49883"/>
    </cofactor>
</comment>
<dbReference type="PANTHER" id="PTHR43409:SF16">
    <property type="entry name" value="SLR0320 PROTEIN"/>
    <property type="match status" value="1"/>
</dbReference>
<organism evidence="7 8">
    <name type="scientific">Kibdelosporangium persicum</name>
    <dbReference type="NCBI Taxonomy" id="2698649"/>
    <lineage>
        <taxon>Bacteria</taxon>
        <taxon>Bacillati</taxon>
        <taxon>Actinomycetota</taxon>
        <taxon>Actinomycetes</taxon>
        <taxon>Pseudonocardiales</taxon>
        <taxon>Pseudonocardiaceae</taxon>
        <taxon>Kibdelosporangium</taxon>
    </lineage>
</organism>
<evidence type="ECO:0000256" key="1">
    <source>
        <dbReference type="ARBA" id="ARBA00001966"/>
    </source>
</evidence>
<dbReference type="Gene3D" id="3.30.750.200">
    <property type="match status" value="1"/>
</dbReference>
<reference evidence="7 8" key="1">
    <citation type="submission" date="2020-01" db="EMBL/GenBank/DDBJ databases">
        <title>Kibdelosporangium persica a novel Actinomycetes from a hot desert in Iran.</title>
        <authorList>
            <person name="Safaei N."/>
            <person name="Zaburannyi N."/>
            <person name="Mueller R."/>
            <person name="Wink J."/>
        </authorList>
    </citation>
    <scope>NUCLEOTIDE SEQUENCE [LARGE SCALE GENOMIC DNA]</scope>
    <source>
        <strain evidence="7 8">4NS15</strain>
    </source>
</reference>
<keyword evidence="8" id="KW-1185">Reference proteome</keyword>